<dbReference type="GeneTree" id="ENSGT00440000035843"/>
<dbReference type="InterPro" id="IPR036116">
    <property type="entry name" value="FN3_sf"/>
</dbReference>
<accession>A0A3B3BEZ7</accession>
<reference evidence="1" key="1">
    <citation type="submission" date="2025-08" db="UniProtKB">
        <authorList>
            <consortium name="Ensembl"/>
        </authorList>
    </citation>
    <scope>IDENTIFICATION</scope>
</reference>
<name>A0A3B3BEZ7_ORYME</name>
<keyword evidence="2" id="KW-1185">Reference proteome</keyword>
<protein>
    <recommendedName>
        <fullName evidence="3">Fibronectin type-III domain-containing protein</fullName>
    </recommendedName>
</protein>
<evidence type="ECO:0008006" key="3">
    <source>
        <dbReference type="Google" id="ProtNLM"/>
    </source>
</evidence>
<evidence type="ECO:0000313" key="2">
    <source>
        <dbReference type="Proteomes" id="UP000261560"/>
    </source>
</evidence>
<reference evidence="1" key="2">
    <citation type="submission" date="2025-09" db="UniProtKB">
        <authorList>
            <consortium name="Ensembl"/>
        </authorList>
    </citation>
    <scope>IDENTIFICATION</scope>
</reference>
<sequence length="100" mass="11467">MTFDPQNLWILLAFYSKEICLAPSHTSITLQWDKVEYNVNFVLTFEDKERNISTLNEDGPVQITISSLTAATTYTFTLFSLNDRCPAPSPPKVNKMKYKN</sequence>
<dbReference type="InterPro" id="IPR003961">
    <property type="entry name" value="FN3_dom"/>
</dbReference>
<dbReference type="InterPro" id="IPR013783">
    <property type="entry name" value="Ig-like_fold"/>
</dbReference>
<dbReference type="PaxDb" id="30732-ENSOMEP00000003777"/>
<dbReference type="CDD" id="cd00063">
    <property type="entry name" value="FN3"/>
    <property type="match status" value="1"/>
</dbReference>
<dbReference type="Ensembl" id="ENSOMET00000010270.1">
    <property type="protein sequence ID" value="ENSOMEP00000003777.1"/>
    <property type="gene ID" value="ENSOMEG00000004689.1"/>
</dbReference>
<dbReference type="Gene3D" id="2.60.40.10">
    <property type="entry name" value="Immunoglobulins"/>
    <property type="match status" value="1"/>
</dbReference>
<dbReference type="AlphaFoldDB" id="A0A3B3BEZ7"/>
<evidence type="ECO:0000313" key="1">
    <source>
        <dbReference type="Ensembl" id="ENSOMEP00000003777.1"/>
    </source>
</evidence>
<proteinExistence type="predicted"/>
<organism evidence="1 2">
    <name type="scientific">Oryzias melastigma</name>
    <name type="common">Marine medaka</name>
    <dbReference type="NCBI Taxonomy" id="30732"/>
    <lineage>
        <taxon>Eukaryota</taxon>
        <taxon>Metazoa</taxon>
        <taxon>Chordata</taxon>
        <taxon>Craniata</taxon>
        <taxon>Vertebrata</taxon>
        <taxon>Euteleostomi</taxon>
        <taxon>Actinopterygii</taxon>
        <taxon>Neopterygii</taxon>
        <taxon>Teleostei</taxon>
        <taxon>Neoteleostei</taxon>
        <taxon>Acanthomorphata</taxon>
        <taxon>Ovalentaria</taxon>
        <taxon>Atherinomorphae</taxon>
        <taxon>Beloniformes</taxon>
        <taxon>Adrianichthyidae</taxon>
        <taxon>Oryziinae</taxon>
        <taxon>Oryzias</taxon>
    </lineage>
</organism>
<dbReference type="SUPFAM" id="SSF49265">
    <property type="entry name" value="Fibronectin type III"/>
    <property type="match status" value="1"/>
</dbReference>
<dbReference type="Proteomes" id="UP000261560">
    <property type="component" value="Unplaced"/>
</dbReference>